<name>A0AB34IJ69_PRYPA</name>
<evidence type="ECO:0000313" key="2">
    <source>
        <dbReference type="EMBL" id="KAL1499469.1"/>
    </source>
</evidence>
<keyword evidence="3" id="KW-1185">Reference proteome</keyword>
<organism evidence="2 3">
    <name type="scientific">Prymnesium parvum</name>
    <name type="common">Toxic golden alga</name>
    <dbReference type="NCBI Taxonomy" id="97485"/>
    <lineage>
        <taxon>Eukaryota</taxon>
        <taxon>Haptista</taxon>
        <taxon>Haptophyta</taxon>
        <taxon>Prymnesiophyceae</taxon>
        <taxon>Prymnesiales</taxon>
        <taxon>Prymnesiaceae</taxon>
        <taxon>Prymnesium</taxon>
    </lineage>
</organism>
<sequence length="85" mass="9045">MTQEADMQRLFMPVTTMSTGTAAASSTEDPPCGSGGSRQRTREARLLDEVFGVSASSVGWNGIGLNGDVSQHKVLLSKKADMRLD</sequence>
<protein>
    <submittedName>
        <fullName evidence="2">Uncharacterized protein</fullName>
    </submittedName>
</protein>
<reference evidence="2 3" key="1">
    <citation type="journal article" date="2024" name="Science">
        <title>Giant polyketide synthase enzymes in the biosynthesis of giant marine polyether toxins.</title>
        <authorList>
            <person name="Fallon T.R."/>
            <person name="Shende V.V."/>
            <person name="Wierzbicki I.H."/>
            <person name="Pendleton A.L."/>
            <person name="Watervoot N.F."/>
            <person name="Auber R.P."/>
            <person name="Gonzalez D.J."/>
            <person name="Wisecaver J.H."/>
            <person name="Moore B.S."/>
        </authorList>
    </citation>
    <scope>NUCLEOTIDE SEQUENCE [LARGE SCALE GENOMIC DNA]</scope>
    <source>
        <strain evidence="2 3">12B1</strain>
    </source>
</reference>
<dbReference type="EMBL" id="JBGBPQ010000025">
    <property type="protein sequence ID" value="KAL1499469.1"/>
    <property type="molecule type" value="Genomic_DNA"/>
</dbReference>
<proteinExistence type="predicted"/>
<evidence type="ECO:0000256" key="1">
    <source>
        <dbReference type="SAM" id="MobiDB-lite"/>
    </source>
</evidence>
<gene>
    <name evidence="2" type="ORF">AB1Y20_011673</name>
</gene>
<feature type="region of interest" description="Disordered" evidence="1">
    <location>
        <begin position="16"/>
        <end position="40"/>
    </location>
</feature>
<feature type="compositionally biased region" description="Low complexity" evidence="1">
    <location>
        <begin position="16"/>
        <end position="27"/>
    </location>
</feature>
<dbReference type="Proteomes" id="UP001515480">
    <property type="component" value="Unassembled WGS sequence"/>
</dbReference>
<comment type="caution">
    <text evidence="2">The sequence shown here is derived from an EMBL/GenBank/DDBJ whole genome shotgun (WGS) entry which is preliminary data.</text>
</comment>
<evidence type="ECO:0000313" key="3">
    <source>
        <dbReference type="Proteomes" id="UP001515480"/>
    </source>
</evidence>
<accession>A0AB34IJ69</accession>
<dbReference type="AlphaFoldDB" id="A0AB34IJ69"/>